<reference evidence="1" key="1">
    <citation type="journal article" date="2018" name="Int. J. Syst. Evol. Microbiol.">
        <title>Jatrophihabitans telluris sp. nov., isolated from sediment soil of lava forest wetlands and the emended description of the genus Jatrophihabitans.</title>
        <authorList>
            <person name="Lee K.C."/>
            <person name="Suh M.K."/>
            <person name="Eom M.K."/>
            <person name="Kim K.K."/>
            <person name="Kim J.S."/>
            <person name="Kim D.S."/>
            <person name="Ko S.H."/>
            <person name="Shin Y.K."/>
            <person name="Lee J.S."/>
        </authorList>
    </citation>
    <scope>NUCLEOTIDE SEQUENCE</scope>
    <source>
        <strain evidence="1">N237</strain>
    </source>
</reference>
<keyword evidence="2" id="KW-1185">Reference proteome</keyword>
<dbReference type="Gene3D" id="3.20.20.150">
    <property type="entry name" value="Divalent-metal-dependent TIM barrel enzymes"/>
    <property type="match status" value="1"/>
</dbReference>
<reference evidence="1" key="2">
    <citation type="submission" date="2022-05" db="EMBL/GenBank/DDBJ databases">
        <authorList>
            <person name="Kim J.-S."/>
            <person name="Lee K."/>
            <person name="Suh M."/>
            <person name="Eom M."/>
            <person name="Kim J.-S."/>
            <person name="Kim D.-S."/>
            <person name="Ko S.-H."/>
            <person name="Shin Y."/>
            <person name="Lee J.-S."/>
        </authorList>
    </citation>
    <scope>NUCLEOTIDE SEQUENCE</scope>
    <source>
        <strain evidence="1">N237</strain>
    </source>
</reference>
<sequence length="410" mass="45766">MFLGDRHGHLAYSTLVHPGDTWAEMRESLETYAPAVKARVSPDETYGVSLRISGASAQTLTDDPAERRRLASWLSEHDMYVFTVNAFPHGPFKGRRVMEDVYEPDWATEDRVRYTCQVADILAEITPSSVAPSIQTAPLAFRAKVTCEADVEVLTRNVLRVVAHLIEVERTTGRRVKLALEPEPACYLETTEETIAYFRERIWSASGARVLCDLTGLPVSEVVGLVRRHLGVVFDVCHQSVEFEDIAAALRQLRDAGVPIFKLQAAAALRVPMVTADVVAALGSFTDTIYLSQTTESRDGQLTRMLTLTEAIDRWKAQPGGVREWRTHFHVPVFLDDLGEFGTTRDGIERALEVHADTPLSDHLEIETYTWDVLPAHLKSGDVTDYVSRELEWFQEQLRSATAALAASVE</sequence>
<evidence type="ECO:0000313" key="2">
    <source>
        <dbReference type="Proteomes" id="UP001056336"/>
    </source>
</evidence>
<dbReference type="InterPro" id="IPR036237">
    <property type="entry name" value="Xyl_isomerase-like_sf"/>
</dbReference>
<dbReference type="SUPFAM" id="SSF51658">
    <property type="entry name" value="Xylose isomerase-like"/>
    <property type="match status" value="1"/>
</dbReference>
<proteinExistence type="predicted"/>
<evidence type="ECO:0000313" key="1">
    <source>
        <dbReference type="EMBL" id="UQX86991.1"/>
    </source>
</evidence>
<dbReference type="NCBIfam" id="NF035939">
    <property type="entry name" value="TIM_EboE"/>
    <property type="match status" value="1"/>
</dbReference>
<organism evidence="1 2">
    <name type="scientific">Jatrophihabitans telluris</name>
    <dbReference type="NCBI Taxonomy" id="2038343"/>
    <lineage>
        <taxon>Bacteria</taxon>
        <taxon>Bacillati</taxon>
        <taxon>Actinomycetota</taxon>
        <taxon>Actinomycetes</taxon>
        <taxon>Jatrophihabitantales</taxon>
        <taxon>Jatrophihabitantaceae</taxon>
        <taxon>Jatrophihabitans</taxon>
    </lineage>
</organism>
<dbReference type="Proteomes" id="UP001056336">
    <property type="component" value="Chromosome"/>
</dbReference>
<accession>A0ABY4QVD4</accession>
<dbReference type="RefSeq" id="WP_249769412.1">
    <property type="nucleotide sequence ID" value="NZ_CP097332.1"/>
</dbReference>
<protein>
    <submittedName>
        <fullName evidence="1">Metabolite traffic protein EboE</fullName>
    </submittedName>
</protein>
<dbReference type="EMBL" id="CP097332">
    <property type="protein sequence ID" value="UQX86991.1"/>
    <property type="molecule type" value="Genomic_DNA"/>
</dbReference>
<gene>
    <name evidence="1" type="primary">eboE</name>
    <name evidence="1" type="ORF">M6D93_11805</name>
</gene>
<name>A0ABY4QVD4_9ACTN</name>